<dbReference type="SUPFAM" id="SSF50911">
    <property type="entry name" value="Mannose 6-phosphate receptor domain"/>
    <property type="match status" value="1"/>
</dbReference>
<evidence type="ECO:0000313" key="9">
    <source>
        <dbReference type="EMBL" id="TVY80755.1"/>
    </source>
</evidence>
<evidence type="ECO:0000256" key="1">
    <source>
        <dbReference type="ARBA" id="ARBA00022387"/>
    </source>
</evidence>
<feature type="coiled-coil region" evidence="5">
    <location>
        <begin position="245"/>
        <end position="279"/>
    </location>
</feature>
<feature type="signal peptide" evidence="7">
    <location>
        <begin position="1"/>
        <end position="19"/>
    </location>
</feature>
<reference evidence="9 10" key="1">
    <citation type="submission" date="2018-05" db="EMBL/GenBank/DDBJ databases">
        <title>Genome sequencing and assembly of the regulated plant pathogen Lachnellula willkommii and related sister species for the development of diagnostic species identification markers.</title>
        <authorList>
            <person name="Giroux E."/>
            <person name="Bilodeau G."/>
        </authorList>
    </citation>
    <scope>NUCLEOTIDE SEQUENCE [LARGE SCALE GENOMIC DNA]</scope>
    <source>
        <strain evidence="9 10">CBS 268.59</strain>
    </source>
</reference>
<keyword evidence="2 7" id="KW-0732">Signal</keyword>
<dbReference type="Pfam" id="PF13015">
    <property type="entry name" value="PRKCSH_1"/>
    <property type="match status" value="1"/>
</dbReference>
<dbReference type="InterPro" id="IPR044865">
    <property type="entry name" value="MRH_dom"/>
</dbReference>
<keyword evidence="3" id="KW-0256">Endoplasmic reticulum</keyword>
<evidence type="ECO:0000256" key="6">
    <source>
        <dbReference type="SAM" id="MobiDB-lite"/>
    </source>
</evidence>
<evidence type="ECO:0000313" key="10">
    <source>
        <dbReference type="Proteomes" id="UP000469558"/>
    </source>
</evidence>
<sequence>MRQIDALVLIGTLSTSILAAESSRPRGVGPEYAKFYKSTDSFTCISNPSIKLSPSQINDDYCDCPDGSDEPGTSACTYISTLSPPQPLNAATSKNASLALPGFYCKNKGHTPSYIPHTYVNDGVCDYEICCDGSDEWAGVGSTKCEDKCKEIGKEWRKLDEIRQKSARAALQKKAQLVKEAAALRAGVQSNIGKLQAEIQVQEAKAAELKRVYEEVERRERGKVVKSAGKGSKVTVLAGLAKARVEELRNALTGIVTKRDTLKERVAKLETILATFKEERNPNFNDEGVKRAVQAWEDYAANKGAEADDSAEDRDIESISKPDSESEGINWAEWETEDEESDVEAHLVYKFEEYLPAPVRTWVHQRLTDLRILLIENGILADNANSGSESKAVSDARSAYQTVNDEVGTKQASLGELEADLTKDYGTDDIFRALKDTCVSKDSGEYEYELCWLGGTKQKSKKGGGNTGMGNFVRFDKIYVDEEVGADGKGLGQGERTVLMYENGQHCWNGPNRQTTVVLACAETDEIWKVQEQEKCMYRMDVGTPTVCEKEVRSQGDKASKDEL</sequence>
<keyword evidence="4" id="KW-1015">Disulfide bond</keyword>
<name>A0A8T9C4Y8_9HELO</name>
<gene>
    <name evidence="9" type="ORF">LSUE1_G004489</name>
</gene>
<evidence type="ECO:0000256" key="3">
    <source>
        <dbReference type="ARBA" id="ARBA00022824"/>
    </source>
</evidence>
<dbReference type="InterPro" id="IPR036607">
    <property type="entry name" value="PRKCSH"/>
</dbReference>
<keyword evidence="5" id="KW-0175">Coiled coil</keyword>
<dbReference type="OrthoDB" id="28322at2759"/>
<dbReference type="GO" id="GO:0017177">
    <property type="term" value="C:glucosidase II complex"/>
    <property type="evidence" value="ECO:0007669"/>
    <property type="project" value="TreeGrafter"/>
</dbReference>
<dbReference type="PROSITE" id="PS51914">
    <property type="entry name" value="MRH"/>
    <property type="match status" value="1"/>
</dbReference>
<dbReference type="Gene3D" id="2.70.130.10">
    <property type="entry name" value="Mannose-6-phosphate receptor binding domain"/>
    <property type="match status" value="1"/>
</dbReference>
<feature type="region of interest" description="Disordered" evidence="6">
    <location>
        <begin position="303"/>
        <end position="328"/>
    </location>
</feature>
<dbReference type="AlphaFoldDB" id="A0A8T9C4Y8"/>
<organism evidence="9 10">
    <name type="scientific">Lachnellula suecica</name>
    <dbReference type="NCBI Taxonomy" id="602035"/>
    <lineage>
        <taxon>Eukaryota</taxon>
        <taxon>Fungi</taxon>
        <taxon>Dikarya</taxon>
        <taxon>Ascomycota</taxon>
        <taxon>Pezizomycotina</taxon>
        <taxon>Leotiomycetes</taxon>
        <taxon>Helotiales</taxon>
        <taxon>Lachnaceae</taxon>
        <taxon>Lachnellula</taxon>
    </lineage>
</organism>
<evidence type="ECO:0000256" key="4">
    <source>
        <dbReference type="ARBA" id="ARBA00023157"/>
    </source>
</evidence>
<evidence type="ECO:0000259" key="8">
    <source>
        <dbReference type="PROSITE" id="PS51914"/>
    </source>
</evidence>
<protein>
    <recommendedName>
        <fullName evidence="1">Glucosidase 2 subunit beta</fullName>
    </recommendedName>
</protein>
<dbReference type="GO" id="GO:0006491">
    <property type="term" value="P:N-glycan processing"/>
    <property type="evidence" value="ECO:0007669"/>
    <property type="project" value="TreeGrafter"/>
</dbReference>
<accession>A0A8T9C4Y8</accession>
<evidence type="ECO:0000256" key="7">
    <source>
        <dbReference type="SAM" id="SignalP"/>
    </source>
</evidence>
<feature type="coiled-coil region" evidence="5">
    <location>
        <begin position="192"/>
        <end position="219"/>
    </location>
</feature>
<keyword evidence="10" id="KW-1185">Reference proteome</keyword>
<feature type="chain" id="PRO_5035742737" description="Glucosidase 2 subunit beta" evidence="7">
    <location>
        <begin position="20"/>
        <end position="564"/>
    </location>
</feature>
<dbReference type="EMBL" id="QGMK01000618">
    <property type="protein sequence ID" value="TVY80755.1"/>
    <property type="molecule type" value="Genomic_DNA"/>
</dbReference>
<dbReference type="Proteomes" id="UP000469558">
    <property type="component" value="Unassembled WGS sequence"/>
</dbReference>
<feature type="domain" description="MRH" evidence="8">
    <location>
        <begin position="436"/>
        <end position="550"/>
    </location>
</feature>
<proteinExistence type="predicted"/>
<dbReference type="PANTHER" id="PTHR12630">
    <property type="entry name" value="N-LINKED OLIGOSACCHARIDE PROCESSING"/>
    <property type="match status" value="1"/>
</dbReference>
<dbReference type="Pfam" id="PF12999">
    <property type="entry name" value="PRKCSH-like"/>
    <property type="match status" value="2"/>
</dbReference>
<evidence type="ECO:0000256" key="2">
    <source>
        <dbReference type="ARBA" id="ARBA00022729"/>
    </source>
</evidence>
<evidence type="ECO:0000256" key="5">
    <source>
        <dbReference type="SAM" id="Coils"/>
    </source>
</evidence>
<comment type="caution">
    <text evidence="9">The sequence shown here is derived from an EMBL/GenBank/DDBJ whole genome shotgun (WGS) entry which is preliminary data.</text>
</comment>
<dbReference type="InterPro" id="IPR009011">
    <property type="entry name" value="Man6P_isomerase_rcpt-bd_dom_sf"/>
</dbReference>
<dbReference type="InterPro" id="IPR039794">
    <property type="entry name" value="Gtb1-like"/>
</dbReference>
<dbReference type="InterPro" id="IPR028146">
    <property type="entry name" value="PRKCSH_N"/>
</dbReference>
<dbReference type="PANTHER" id="PTHR12630:SF1">
    <property type="entry name" value="GLUCOSIDASE 2 SUBUNIT BETA"/>
    <property type="match status" value="1"/>
</dbReference>